<dbReference type="STRING" id="1492898.SY85_19335"/>
<proteinExistence type="predicted"/>
<accession>A0A172TZ37</accession>
<dbReference type="OrthoDB" id="9794546at2"/>
<dbReference type="KEGG" id="fla:SY85_19335"/>
<reference evidence="2" key="1">
    <citation type="submission" date="2015-01" db="EMBL/GenBank/DDBJ databases">
        <title>Flavisolibacter sp./LCS9/ whole genome sequencing.</title>
        <authorList>
            <person name="Kim M.K."/>
            <person name="Srinivasan S."/>
            <person name="Lee J.-J."/>
        </authorList>
    </citation>
    <scope>NUCLEOTIDE SEQUENCE [LARGE SCALE GENOMIC DNA]</scope>
    <source>
        <strain evidence="2">LCS9</strain>
    </source>
</reference>
<keyword evidence="2" id="KW-1185">Reference proteome</keyword>
<sequence length="214" mass="24767">MKHFLSILFFLAPLLAFGQKNINLGLGVLKIDFYKKPTLYFYADTLQKTPAGTVSVIQDKQGEYLIKNSTQVASWFQPEGLWLDYSIFIIRLDTSIGKWHKVVVNNESGRTMWTKSEPIKQVVKWPAFLLKETTAIEKLTEFNLDVKLAPSDGAKTIKKMEQADCFEVLEIKGEWMRVRTNETLECNESKRPIKSGWIRWRYNNRMTIGYGLTC</sequence>
<evidence type="ECO:0000313" key="1">
    <source>
        <dbReference type="EMBL" id="ANE52320.1"/>
    </source>
</evidence>
<evidence type="ECO:0000313" key="2">
    <source>
        <dbReference type="Proteomes" id="UP000077177"/>
    </source>
</evidence>
<protein>
    <submittedName>
        <fullName evidence="1">Uncharacterized protein</fullName>
    </submittedName>
</protein>
<reference evidence="1 2" key="2">
    <citation type="journal article" date="2016" name="Int. J. Syst. Evol. Microbiol.">
        <title>Flavisolibacter tropicus sp. nov., isolated from tropical soil.</title>
        <authorList>
            <person name="Lee J.J."/>
            <person name="Kang M.S."/>
            <person name="Kim G.S."/>
            <person name="Lee C.S."/>
            <person name="Lim S."/>
            <person name="Lee J."/>
            <person name="Roh S.H."/>
            <person name="Kang H."/>
            <person name="Ha J.M."/>
            <person name="Bae S."/>
            <person name="Jung H.Y."/>
            <person name="Kim M.K."/>
        </authorList>
    </citation>
    <scope>NUCLEOTIDE SEQUENCE [LARGE SCALE GENOMIC DNA]</scope>
    <source>
        <strain evidence="1 2">LCS9</strain>
    </source>
</reference>
<dbReference type="EMBL" id="CP011390">
    <property type="protein sequence ID" value="ANE52320.1"/>
    <property type="molecule type" value="Genomic_DNA"/>
</dbReference>
<dbReference type="Proteomes" id="UP000077177">
    <property type="component" value="Chromosome"/>
</dbReference>
<gene>
    <name evidence="1" type="ORF">SY85_19335</name>
</gene>
<dbReference type="AlphaFoldDB" id="A0A172TZ37"/>
<dbReference type="RefSeq" id="WP_066406648.1">
    <property type="nucleotide sequence ID" value="NZ_CP011390.1"/>
</dbReference>
<name>A0A172TZ37_9BACT</name>
<organism evidence="1 2">
    <name type="scientific">Flavisolibacter tropicus</name>
    <dbReference type="NCBI Taxonomy" id="1492898"/>
    <lineage>
        <taxon>Bacteria</taxon>
        <taxon>Pseudomonadati</taxon>
        <taxon>Bacteroidota</taxon>
        <taxon>Chitinophagia</taxon>
        <taxon>Chitinophagales</taxon>
        <taxon>Chitinophagaceae</taxon>
        <taxon>Flavisolibacter</taxon>
    </lineage>
</organism>